<dbReference type="PANTHER" id="PTHR43654">
    <property type="entry name" value="GLUTAMATE 5-KINASE"/>
    <property type="match status" value="1"/>
</dbReference>
<reference evidence="11" key="2">
    <citation type="submission" date="2013-06" db="EMBL/GenBank/DDBJ databases">
        <title>Draft genome sequence of Clostridium hylemonae (DSM 15053).</title>
        <authorList>
            <person name="Sudarsanam P."/>
            <person name="Ley R."/>
            <person name="Guruge J."/>
            <person name="Turnbaugh P.J."/>
            <person name="Mahowald M."/>
            <person name="Liep D."/>
            <person name="Gordon J."/>
        </authorList>
    </citation>
    <scope>NUCLEOTIDE SEQUENCE</scope>
    <source>
        <strain evidence="11">DSM 15053</strain>
    </source>
</reference>
<dbReference type="GO" id="GO:0004349">
    <property type="term" value="F:glutamate 5-kinase activity"/>
    <property type="evidence" value="ECO:0007669"/>
    <property type="project" value="UniProtKB-UniRule"/>
</dbReference>
<dbReference type="FunFam" id="3.40.1160.10:FF:000018">
    <property type="entry name" value="Glutamate 5-kinase"/>
    <property type="match status" value="1"/>
</dbReference>
<name>C0BVS3_9FIRM</name>
<reference evidence="11" key="1">
    <citation type="submission" date="2009-02" db="EMBL/GenBank/DDBJ databases">
        <authorList>
            <person name="Fulton L."/>
            <person name="Clifton S."/>
            <person name="Fulton B."/>
            <person name="Xu J."/>
            <person name="Minx P."/>
            <person name="Pepin K.H."/>
            <person name="Johnson M."/>
            <person name="Bhonagiri V."/>
            <person name="Nash W.E."/>
            <person name="Mardis E.R."/>
            <person name="Wilson R.K."/>
        </authorList>
    </citation>
    <scope>NUCLEOTIDE SEQUENCE [LARGE SCALE GENOMIC DNA]</scope>
    <source>
        <strain evidence="11">DSM 15053</strain>
    </source>
</reference>
<keyword evidence="2 8" id="KW-0028">Amino-acid biosynthesis</keyword>
<dbReference type="PANTHER" id="PTHR43654:SF3">
    <property type="entry name" value="GLUTAMATE 5-KINASE"/>
    <property type="match status" value="1"/>
</dbReference>
<evidence type="ECO:0000259" key="10">
    <source>
        <dbReference type="Pfam" id="PF00696"/>
    </source>
</evidence>
<dbReference type="GO" id="GO:0005524">
    <property type="term" value="F:ATP binding"/>
    <property type="evidence" value="ECO:0007669"/>
    <property type="project" value="UniProtKB-KW"/>
</dbReference>
<dbReference type="CDD" id="cd04242">
    <property type="entry name" value="AAK_G5K_ProB"/>
    <property type="match status" value="1"/>
</dbReference>
<evidence type="ECO:0000256" key="8">
    <source>
        <dbReference type="HAMAP-Rule" id="MF_00456"/>
    </source>
</evidence>
<dbReference type="InterPro" id="IPR001057">
    <property type="entry name" value="Glu/AcGlu_kinase"/>
</dbReference>
<feature type="domain" description="Aspartate/glutamate/uridylate kinase" evidence="10">
    <location>
        <begin position="16"/>
        <end position="249"/>
    </location>
</feature>
<keyword evidence="6 8" id="KW-0418">Kinase</keyword>
<feature type="region of interest" description="Disordered" evidence="9">
    <location>
        <begin position="294"/>
        <end position="317"/>
    </location>
</feature>
<dbReference type="EC" id="2.7.2.11" evidence="8"/>
<dbReference type="PROSITE" id="PS00902">
    <property type="entry name" value="GLUTAMATE_5_KINASE"/>
    <property type="match status" value="1"/>
</dbReference>
<feature type="binding site" evidence="8">
    <location>
        <position position="164"/>
    </location>
    <ligand>
        <name>substrate</name>
    </ligand>
</feature>
<feature type="binding site" evidence="8">
    <location>
        <position position="21"/>
    </location>
    <ligand>
        <name>ATP</name>
        <dbReference type="ChEBI" id="CHEBI:30616"/>
    </ligand>
</feature>
<gene>
    <name evidence="8 11" type="primary">proB</name>
    <name evidence="11" type="ORF">CLOHYLEM_03936</name>
</gene>
<protein>
    <recommendedName>
        <fullName evidence="8">Glutamate 5-kinase</fullName>
        <ecNumber evidence="8">2.7.2.11</ecNumber>
    </recommendedName>
    <alternativeName>
        <fullName evidence="8">Gamma-glutamyl kinase</fullName>
        <shortName evidence="8">GK</shortName>
    </alternativeName>
</protein>
<dbReference type="EMBL" id="ABYI02000001">
    <property type="protein sequence ID" value="EEG75960.1"/>
    <property type="molecule type" value="Genomic_DNA"/>
</dbReference>
<evidence type="ECO:0000256" key="1">
    <source>
        <dbReference type="ARBA" id="ARBA00022490"/>
    </source>
</evidence>
<keyword evidence="12" id="KW-1185">Reference proteome</keyword>
<dbReference type="STRING" id="553973.CLOHYLEM_03936"/>
<keyword evidence="1 8" id="KW-0963">Cytoplasm</keyword>
<dbReference type="InterPro" id="IPR005715">
    <property type="entry name" value="Glu_5kinase/COase_Synthase"/>
</dbReference>
<evidence type="ECO:0000256" key="2">
    <source>
        <dbReference type="ARBA" id="ARBA00022605"/>
    </source>
</evidence>
<dbReference type="AlphaFoldDB" id="C0BVS3"/>
<dbReference type="InterPro" id="IPR019797">
    <property type="entry name" value="Glutamate_5-kinase_CS"/>
</dbReference>
<comment type="similarity">
    <text evidence="8">Belongs to the glutamate 5-kinase family.</text>
</comment>
<dbReference type="HAMAP" id="MF_00456">
    <property type="entry name" value="ProB"/>
    <property type="match status" value="1"/>
</dbReference>
<keyword evidence="5 8" id="KW-0547">Nucleotide-binding</keyword>
<evidence type="ECO:0000256" key="6">
    <source>
        <dbReference type="ARBA" id="ARBA00022777"/>
    </source>
</evidence>
<dbReference type="UniPathway" id="UPA00098">
    <property type="reaction ID" value="UER00359"/>
</dbReference>
<comment type="subcellular location">
    <subcellularLocation>
        <location evidence="8">Cytoplasm</location>
    </subcellularLocation>
</comment>
<dbReference type="GO" id="GO:0005829">
    <property type="term" value="C:cytosol"/>
    <property type="evidence" value="ECO:0007669"/>
    <property type="project" value="TreeGrafter"/>
</dbReference>
<evidence type="ECO:0000256" key="7">
    <source>
        <dbReference type="ARBA" id="ARBA00022840"/>
    </source>
</evidence>
<feature type="binding site" evidence="8">
    <location>
        <begin position="184"/>
        <end position="185"/>
    </location>
    <ligand>
        <name>ATP</name>
        <dbReference type="ChEBI" id="CHEBI:30616"/>
    </ligand>
</feature>
<dbReference type="SUPFAM" id="SSF53633">
    <property type="entry name" value="Carbamate kinase-like"/>
    <property type="match status" value="1"/>
</dbReference>
<proteinExistence type="inferred from homology"/>
<dbReference type="Proteomes" id="UP000004893">
    <property type="component" value="Unassembled WGS sequence"/>
</dbReference>
<feature type="binding site" evidence="8">
    <location>
        <begin position="226"/>
        <end position="232"/>
    </location>
    <ligand>
        <name>ATP</name>
        <dbReference type="ChEBI" id="CHEBI:30616"/>
    </ligand>
</feature>
<evidence type="ECO:0000256" key="3">
    <source>
        <dbReference type="ARBA" id="ARBA00022650"/>
    </source>
</evidence>
<dbReference type="PRINTS" id="PR00474">
    <property type="entry name" value="GLU5KINASE"/>
</dbReference>
<keyword evidence="3 8" id="KW-0641">Proline biosynthesis</keyword>
<keyword evidence="4 8" id="KW-0808">Transferase</keyword>
<dbReference type="Pfam" id="PF00696">
    <property type="entry name" value="AA_kinase"/>
    <property type="match status" value="1"/>
</dbReference>
<dbReference type="eggNOG" id="COG0263">
    <property type="taxonomic scope" value="Bacteria"/>
</dbReference>
<feature type="binding site" evidence="8">
    <location>
        <position position="62"/>
    </location>
    <ligand>
        <name>substrate</name>
    </ligand>
</feature>
<dbReference type="Gene3D" id="3.40.1160.10">
    <property type="entry name" value="Acetylglutamate kinase-like"/>
    <property type="match status" value="1"/>
</dbReference>
<feature type="binding site" evidence="8">
    <location>
        <position position="149"/>
    </location>
    <ligand>
        <name>substrate</name>
    </ligand>
</feature>
<dbReference type="InterPro" id="IPR001048">
    <property type="entry name" value="Asp/Glu/Uridylate_kinase"/>
</dbReference>
<evidence type="ECO:0000256" key="5">
    <source>
        <dbReference type="ARBA" id="ARBA00022741"/>
    </source>
</evidence>
<keyword evidence="7 8" id="KW-0067">ATP-binding</keyword>
<organism evidence="11 12">
    <name type="scientific">[Clostridium] hylemonae DSM 15053</name>
    <dbReference type="NCBI Taxonomy" id="553973"/>
    <lineage>
        <taxon>Bacteria</taxon>
        <taxon>Bacillati</taxon>
        <taxon>Bacillota</taxon>
        <taxon>Clostridia</taxon>
        <taxon>Lachnospirales</taxon>
        <taxon>Lachnospiraceae</taxon>
    </lineage>
</organism>
<feature type="compositionally biased region" description="Basic and acidic residues" evidence="9">
    <location>
        <begin position="299"/>
        <end position="317"/>
    </location>
</feature>
<comment type="function">
    <text evidence="8">Catalyzes the transfer of a phosphate group to glutamate to form L-glutamate 5-phosphate.</text>
</comment>
<comment type="catalytic activity">
    <reaction evidence="8">
        <text>L-glutamate + ATP = L-glutamyl 5-phosphate + ADP</text>
        <dbReference type="Rhea" id="RHEA:14877"/>
        <dbReference type="ChEBI" id="CHEBI:29985"/>
        <dbReference type="ChEBI" id="CHEBI:30616"/>
        <dbReference type="ChEBI" id="CHEBI:58274"/>
        <dbReference type="ChEBI" id="CHEBI:456216"/>
        <dbReference type="EC" id="2.7.2.11"/>
    </reaction>
</comment>
<comment type="caution">
    <text evidence="11">The sequence shown here is derived from an EMBL/GenBank/DDBJ whole genome shotgun (WGS) entry which is preliminary data.</text>
</comment>
<dbReference type="InterPro" id="IPR041739">
    <property type="entry name" value="G5K_ProB"/>
</dbReference>
<evidence type="ECO:0000256" key="9">
    <source>
        <dbReference type="SAM" id="MobiDB-lite"/>
    </source>
</evidence>
<comment type="pathway">
    <text evidence="8">Amino-acid biosynthesis; L-proline biosynthesis; L-glutamate 5-semialdehyde from L-glutamate: step 1/2.</text>
</comment>
<evidence type="ECO:0000313" key="11">
    <source>
        <dbReference type="EMBL" id="EEG75960.1"/>
    </source>
</evidence>
<dbReference type="NCBIfam" id="TIGR01027">
    <property type="entry name" value="proB"/>
    <property type="match status" value="1"/>
</dbReference>
<sequence length="335" mass="36671">MESCDMDFRQALKEKKKIVIKIGTSTITYPETGNINLDKLEKFVRILINLRNKGREVIVVSSGAVGIGRNVLGFTKRPKEKDVRQACAAVGQGRLMMMYEKLFAEYSQLTAQVLLTKESITNEVCAANARNTFDRLAAMNVVPIVNENDAISVDEELYGNFGDNDTMAAHVAALVEADLLILMSDIEGLYTDDPKDNPYARFVHTVGKIDRELEEMGKGAGTAVGTGGMATKIEAAKIATGAGADMVIASGDNIYTINDIMAGKKIGTLFLSCGSGYTGKNELAPEREQFRRQAKRMKKEAVRKDTSEKDTSEKDRSIKQVELGGAYYGLRAGNW</sequence>
<dbReference type="InterPro" id="IPR036393">
    <property type="entry name" value="AceGlu_kinase-like_sf"/>
</dbReference>
<dbReference type="GO" id="GO:0055129">
    <property type="term" value="P:L-proline biosynthetic process"/>
    <property type="evidence" value="ECO:0007669"/>
    <property type="project" value="UniProtKB-UniRule"/>
</dbReference>
<evidence type="ECO:0000256" key="4">
    <source>
        <dbReference type="ARBA" id="ARBA00022679"/>
    </source>
</evidence>
<dbReference type="HOGENOM" id="CLU_025400_0_2_9"/>
<evidence type="ECO:0000313" key="12">
    <source>
        <dbReference type="Proteomes" id="UP000004893"/>
    </source>
</evidence>
<accession>C0BVS3</accession>